<dbReference type="SUPFAM" id="SSF53697">
    <property type="entry name" value="SIS domain"/>
    <property type="match status" value="1"/>
</dbReference>
<protein>
    <recommendedName>
        <fullName evidence="3">SIS domain-containing protein</fullName>
    </recommendedName>
</protein>
<accession>A0A1J4U986</accession>
<sequence>MKITKNIEILQNFTIKNIPNLDIAVLGALELFMNVKLPKLSIQFKKPLVVGSGNAAVTGKVLFADKDVILSDESNYLEKLINIAGIDGAILISASGSKHAIPISRELKKRGVKTILLTNSDNAPAKRFIDKENLFVFPKNREPYTYNASTYMGIIFGKTHEDPEHIYNFITKKTAKEISKDFNKYDAYYLLIPEQFSAMSEMFMTKFDEMFQPIISGRVFTAEQSKHAKSVVKNDQELFISFGYENKTFGLAKNRLNITLPKNVDYAGFMAIVYYVLGKVQESYPPYFQKGIVNYCKNASKIFGYEIKPIVE</sequence>
<organism evidence="1 2">
    <name type="scientific">Candidatus Magasanikbacteria bacterium CG1_02_32_51</name>
    <dbReference type="NCBI Taxonomy" id="1805238"/>
    <lineage>
        <taxon>Bacteria</taxon>
        <taxon>Candidatus Magasanikiibacteriota</taxon>
    </lineage>
</organism>
<dbReference type="Proteomes" id="UP000181941">
    <property type="component" value="Unassembled WGS sequence"/>
</dbReference>
<reference evidence="1 2" key="1">
    <citation type="journal article" date="2016" name="Environ. Microbiol.">
        <title>Genomic resolution of a cold subsurface aquifer community provides metabolic insights for novel microbes adapted to high CO concentrations.</title>
        <authorList>
            <person name="Probst A.J."/>
            <person name="Castelle C.J."/>
            <person name="Singh A."/>
            <person name="Brown C.T."/>
            <person name="Anantharaman K."/>
            <person name="Sharon I."/>
            <person name="Hug L.A."/>
            <person name="Burstein D."/>
            <person name="Emerson J.B."/>
            <person name="Thomas B.C."/>
            <person name="Banfield J.F."/>
        </authorList>
    </citation>
    <scope>NUCLEOTIDE SEQUENCE [LARGE SCALE GENOMIC DNA]</scope>
    <source>
        <strain evidence="1">CG1_02_32_51</strain>
    </source>
</reference>
<evidence type="ECO:0000313" key="2">
    <source>
        <dbReference type="Proteomes" id="UP000181941"/>
    </source>
</evidence>
<evidence type="ECO:0000313" key="1">
    <source>
        <dbReference type="EMBL" id="OIO19851.1"/>
    </source>
</evidence>
<dbReference type="InterPro" id="IPR046348">
    <property type="entry name" value="SIS_dom_sf"/>
</dbReference>
<proteinExistence type="predicted"/>
<gene>
    <name evidence="1" type="ORF">AUJ23_01435</name>
</gene>
<dbReference type="GO" id="GO:0097367">
    <property type="term" value="F:carbohydrate derivative binding"/>
    <property type="evidence" value="ECO:0007669"/>
    <property type="project" value="InterPro"/>
</dbReference>
<dbReference type="EMBL" id="MNVC01000015">
    <property type="protein sequence ID" value="OIO19851.1"/>
    <property type="molecule type" value="Genomic_DNA"/>
</dbReference>
<dbReference type="STRING" id="1805238.AUJ23_01435"/>
<dbReference type="AlphaFoldDB" id="A0A1J4U986"/>
<comment type="caution">
    <text evidence="1">The sequence shown here is derived from an EMBL/GenBank/DDBJ whole genome shotgun (WGS) entry which is preliminary data.</text>
</comment>
<evidence type="ECO:0008006" key="3">
    <source>
        <dbReference type="Google" id="ProtNLM"/>
    </source>
</evidence>
<dbReference type="GO" id="GO:1901135">
    <property type="term" value="P:carbohydrate derivative metabolic process"/>
    <property type="evidence" value="ECO:0007669"/>
    <property type="project" value="InterPro"/>
</dbReference>
<name>A0A1J4U986_9BACT</name>